<protein>
    <submittedName>
        <fullName evidence="2">(pine wood nematode) hypothetical protein</fullName>
    </submittedName>
</protein>
<evidence type="ECO:0000313" key="4">
    <source>
        <dbReference type="Proteomes" id="UP000659654"/>
    </source>
</evidence>
<evidence type="ECO:0000313" key="5">
    <source>
        <dbReference type="WBParaSite" id="BXY_1086900.1"/>
    </source>
</evidence>
<reference evidence="5" key="1">
    <citation type="submission" date="2016-11" db="UniProtKB">
        <authorList>
            <consortium name="WormBaseParasite"/>
        </authorList>
    </citation>
    <scope>IDENTIFICATION</scope>
</reference>
<evidence type="ECO:0000313" key="3">
    <source>
        <dbReference type="Proteomes" id="UP000095284"/>
    </source>
</evidence>
<dbReference type="WBParaSite" id="BXY_1086900.1">
    <property type="protein sequence ID" value="BXY_1086900.1"/>
    <property type="gene ID" value="BXY_1086900"/>
</dbReference>
<sequence>MRSLISAMLVANVLVEAGQNSGLVYDRFYESSKDFGMNVTKESVAKCVDGTLGRASELDEKYGLKLNKYVQRFVDAVEKIPEDDLRGDQYGEAMNAFHDLVQKTKQKSTAAEQAWFDKTFLVVSSIYNGKPQQEISANARKLGLLYPRVVERMVEVYELGRAHDINMKQYVDKYLDAISDYHGDQTQVSEAMEKIREKLIEIEVPSDSLKFLDVTP</sequence>
<accession>A0A1I7SCW5</accession>
<proteinExistence type="predicted"/>
<gene>
    <name evidence="2" type="ORF">BXYJ_LOCUS3206</name>
</gene>
<reference evidence="2" key="2">
    <citation type="submission" date="2020-09" db="EMBL/GenBank/DDBJ databases">
        <authorList>
            <person name="Kikuchi T."/>
        </authorList>
    </citation>
    <scope>NUCLEOTIDE SEQUENCE</scope>
    <source>
        <strain evidence="2">Ka4C1</strain>
    </source>
</reference>
<name>A0A1I7SCW5_BURXY</name>
<keyword evidence="1" id="KW-0732">Signal</keyword>
<dbReference type="EMBL" id="CAJFDI010000002">
    <property type="protein sequence ID" value="CAD5213790.1"/>
    <property type="molecule type" value="Genomic_DNA"/>
</dbReference>
<dbReference type="Proteomes" id="UP000095284">
    <property type="component" value="Unplaced"/>
</dbReference>
<keyword evidence="4" id="KW-1185">Reference proteome</keyword>
<dbReference type="Proteomes" id="UP000659654">
    <property type="component" value="Unassembled WGS sequence"/>
</dbReference>
<organism evidence="3 5">
    <name type="scientific">Bursaphelenchus xylophilus</name>
    <name type="common">Pinewood nematode worm</name>
    <name type="synonym">Aphelenchoides xylophilus</name>
    <dbReference type="NCBI Taxonomy" id="6326"/>
    <lineage>
        <taxon>Eukaryota</taxon>
        <taxon>Metazoa</taxon>
        <taxon>Ecdysozoa</taxon>
        <taxon>Nematoda</taxon>
        <taxon>Chromadorea</taxon>
        <taxon>Rhabditida</taxon>
        <taxon>Tylenchina</taxon>
        <taxon>Tylenchomorpha</taxon>
        <taxon>Aphelenchoidea</taxon>
        <taxon>Aphelenchoididae</taxon>
        <taxon>Bursaphelenchus</taxon>
    </lineage>
</organism>
<dbReference type="Proteomes" id="UP000582659">
    <property type="component" value="Unassembled WGS sequence"/>
</dbReference>
<evidence type="ECO:0000313" key="2">
    <source>
        <dbReference type="EMBL" id="CAD5213790.1"/>
    </source>
</evidence>
<feature type="signal peptide" evidence="1">
    <location>
        <begin position="1"/>
        <end position="17"/>
    </location>
</feature>
<dbReference type="EMBL" id="CAJFCV020000002">
    <property type="protein sequence ID" value="CAG9093353.1"/>
    <property type="molecule type" value="Genomic_DNA"/>
</dbReference>
<dbReference type="AlphaFoldDB" id="A0A1I7SCW5"/>
<evidence type="ECO:0000256" key="1">
    <source>
        <dbReference type="SAM" id="SignalP"/>
    </source>
</evidence>
<feature type="chain" id="PRO_5035359941" evidence="1">
    <location>
        <begin position="18"/>
        <end position="216"/>
    </location>
</feature>